<dbReference type="PROSITE" id="PS00092">
    <property type="entry name" value="N6_MTASE"/>
    <property type="match status" value="1"/>
</dbReference>
<comment type="similarity">
    <text evidence="1 5">Belongs to the N(4)/N(6)-methyltransferase family.</text>
</comment>
<name>A0ABW0HVG6_9BACL</name>
<dbReference type="EMBL" id="JBHSMI010000028">
    <property type="protein sequence ID" value="MFC5404343.1"/>
    <property type="molecule type" value="Genomic_DNA"/>
</dbReference>
<evidence type="ECO:0000256" key="1">
    <source>
        <dbReference type="ARBA" id="ARBA00006594"/>
    </source>
</evidence>
<evidence type="ECO:0000313" key="7">
    <source>
        <dbReference type="EMBL" id="MFC5404343.1"/>
    </source>
</evidence>
<reference evidence="8" key="1">
    <citation type="journal article" date="2019" name="Int. J. Syst. Evol. Microbiol.">
        <title>The Global Catalogue of Microorganisms (GCM) 10K type strain sequencing project: providing services to taxonomists for standard genome sequencing and annotation.</title>
        <authorList>
            <consortium name="The Broad Institute Genomics Platform"/>
            <consortium name="The Broad Institute Genome Sequencing Center for Infectious Disease"/>
            <person name="Wu L."/>
            <person name="Ma J."/>
        </authorList>
    </citation>
    <scope>NUCLEOTIDE SEQUENCE [LARGE SCALE GENOMIC DNA]</scope>
    <source>
        <strain evidence="8">CGMCC 1.18575</strain>
    </source>
</reference>
<dbReference type="Proteomes" id="UP001596113">
    <property type="component" value="Unassembled WGS sequence"/>
</dbReference>
<proteinExistence type="inferred from homology"/>
<dbReference type="SUPFAM" id="SSF53335">
    <property type="entry name" value="S-adenosyl-L-methionine-dependent methyltransferases"/>
    <property type="match status" value="1"/>
</dbReference>
<keyword evidence="2" id="KW-0489">Methyltransferase</keyword>
<dbReference type="InterPro" id="IPR002941">
    <property type="entry name" value="DNA_methylase_N4/N6"/>
</dbReference>
<evidence type="ECO:0000256" key="2">
    <source>
        <dbReference type="ARBA" id="ARBA00022603"/>
    </source>
</evidence>
<dbReference type="PRINTS" id="PR00508">
    <property type="entry name" value="S21N4MTFRASE"/>
</dbReference>
<gene>
    <name evidence="7" type="ORF">ACFPOF_16510</name>
</gene>
<evidence type="ECO:0000256" key="3">
    <source>
        <dbReference type="ARBA" id="ARBA00022679"/>
    </source>
</evidence>
<dbReference type="RefSeq" id="WP_378134575.1">
    <property type="nucleotide sequence ID" value="NZ_JBHSMI010000028.1"/>
</dbReference>
<dbReference type="InterPro" id="IPR029063">
    <property type="entry name" value="SAM-dependent_MTases_sf"/>
</dbReference>
<keyword evidence="3" id="KW-0808">Transferase</keyword>
<feature type="domain" description="DNA methylase N-4/N-6" evidence="6">
    <location>
        <begin position="63"/>
        <end position="289"/>
    </location>
</feature>
<sequence>MEPEEISRRAGRNRTVTLSEEERAFYGRNLLTLNGPTDVAGIANKTIHQNLFEALDELPDAFVDLLFIDPPYNLTKNFNGKTFLRMDSEDYAEWMDSWFSRLVRLLKPNASVYICGDWRSSHTIYEIASKYLLIQNRITWEREKGRGALTNWKNASEDIWFCTKSADYKFHVDRVKLKRKVIAPYRKEDGEPKDWVGDETDGGKYRLTYPSNVWTDLTVPFWSMPENTDHPTQKPEKLLAKIILASSDEGDIVLDPFMGSGTTSVVAKKLNRRYVGIEADETYCCLAEKRLALADEDASIQGFSEGVFWERNSLREKQKKERT</sequence>
<evidence type="ECO:0000256" key="5">
    <source>
        <dbReference type="RuleBase" id="RU362026"/>
    </source>
</evidence>
<protein>
    <recommendedName>
        <fullName evidence="5">Methyltransferase</fullName>
        <ecNumber evidence="5">2.1.1.-</ecNumber>
    </recommendedName>
</protein>
<accession>A0ABW0HVG6</accession>
<dbReference type="InterPro" id="IPR002052">
    <property type="entry name" value="DNA_methylase_N6_adenine_CS"/>
</dbReference>
<dbReference type="PANTHER" id="PTHR13370:SF3">
    <property type="entry name" value="TRNA (GUANINE(10)-N2)-METHYLTRANSFERASE HOMOLOG"/>
    <property type="match status" value="1"/>
</dbReference>
<keyword evidence="8" id="KW-1185">Reference proteome</keyword>
<dbReference type="InterPro" id="IPR001091">
    <property type="entry name" value="RM_Methyltransferase"/>
</dbReference>
<evidence type="ECO:0000259" key="6">
    <source>
        <dbReference type="Pfam" id="PF01555"/>
    </source>
</evidence>
<dbReference type="Gene3D" id="3.40.50.150">
    <property type="entry name" value="Vaccinia Virus protein VP39"/>
    <property type="match status" value="1"/>
</dbReference>
<evidence type="ECO:0000256" key="4">
    <source>
        <dbReference type="ARBA" id="ARBA00022747"/>
    </source>
</evidence>
<dbReference type="PANTHER" id="PTHR13370">
    <property type="entry name" value="RNA METHYLASE-RELATED"/>
    <property type="match status" value="1"/>
</dbReference>
<organism evidence="7 8">
    <name type="scientific">Cohnella soli</name>
    <dbReference type="NCBI Taxonomy" id="425005"/>
    <lineage>
        <taxon>Bacteria</taxon>
        <taxon>Bacillati</taxon>
        <taxon>Bacillota</taxon>
        <taxon>Bacilli</taxon>
        <taxon>Bacillales</taxon>
        <taxon>Paenibacillaceae</taxon>
        <taxon>Cohnella</taxon>
    </lineage>
</organism>
<comment type="caution">
    <text evidence="7">The sequence shown here is derived from an EMBL/GenBank/DDBJ whole genome shotgun (WGS) entry which is preliminary data.</text>
</comment>
<keyword evidence="4" id="KW-0680">Restriction system</keyword>
<evidence type="ECO:0000313" key="8">
    <source>
        <dbReference type="Proteomes" id="UP001596113"/>
    </source>
</evidence>
<dbReference type="EC" id="2.1.1.-" evidence="5"/>
<dbReference type="Pfam" id="PF01555">
    <property type="entry name" value="N6_N4_Mtase"/>
    <property type="match status" value="1"/>
</dbReference>